<dbReference type="InterPro" id="IPR001387">
    <property type="entry name" value="Cro/C1-type_HTH"/>
</dbReference>
<evidence type="ECO:0000313" key="4">
    <source>
        <dbReference type="Proteomes" id="UP000603200"/>
    </source>
</evidence>
<feature type="domain" description="HTH cro/C1-type" evidence="2">
    <location>
        <begin position="44"/>
        <end position="98"/>
    </location>
</feature>
<evidence type="ECO:0000313" key="3">
    <source>
        <dbReference type="EMBL" id="GIE20920.1"/>
    </source>
</evidence>
<dbReference type="InterPro" id="IPR010982">
    <property type="entry name" value="Lambda_DNA-bd_dom_sf"/>
</dbReference>
<dbReference type="PANTHER" id="PTHR46797:SF1">
    <property type="entry name" value="METHYLPHOSPHONATE SYNTHASE"/>
    <property type="match status" value="1"/>
</dbReference>
<dbReference type="CDD" id="cd00093">
    <property type="entry name" value="HTH_XRE"/>
    <property type="match status" value="1"/>
</dbReference>
<evidence type="ECO:0000256" key="1">
    <source>
        <dbReference type="ARBA" id="ARBA00023125"/>
    </source>
</evidence>
<dbReference type="SMART" id="SM00530">
    <property type="entry name" value="HTH_XRE"/>
    <property type="match status" value="1"/>
</dbReference>
<dbReference type="SUPFAM" id="SSF47413">
    <property type="entry name" value="lambda repressor-like DNA-binding domains"/>
    <property type="match status" value="1"/>
</dbReference>
<protein>
    <recommendedName>
        <fullName evidence="2">HTH cro/C1-type domain-containing protein</fullName>
    </recommendedName>
</protein>
<dbReference type="Pfam" id="PF01381">
    <property type="entry name" value="HTH_3"/>
    <property type="match status" value="1"/>
</dbReference>
<dbReference type="Gene3D" id="1.10.260.40">
    <property type="entry name" value="lambda repressor-like DNA-binding domains"/>
    <property type="match status" value="1"/>
</dbReference>
<sequence length="101" mass="11201">MNRSFDEVMQDFVSTDPDVLAFTAAAEVHFKAADERTFGMGERIAARREELNLTQEEVAERSGVRQSEISRIERGKANPTQATLEKIVRALGAKLVIAPLP</sequence>
<dbReference type="RefSeq" id="WP_203838066.1">
    <property type="nucleotide sequence ID" value="NZ_BAAATV010000010.1"/>
</dbReference>
<name>A0ABQ3ZQR3_9ACTN</name>
<comment type="caution">
    <text evidence="3">The sequence shown here is derived from an EMBL/GenBank/DDBJ whole genome shotgun (WGS) entry which is preliminary data.</text>
</comment>
<accession>A0ABQ3ZQR3</accession>
<keyword evidence="4" id="KW-1185">Reference proteome</keyword>
<reference evidence="3 4" key="1">
    <citation type="submission" date="2021-01" db="EMBL/GenBank/DDBJ databases">
        <title>Whole genome shotgun sequence of Actinoplanes humidus NBRC 14915.</title>
        <authorList>
            <person name="Komaki H."/>
            <person name="Tamura T."/>
        </authorList>
    </citation>
    <scope>NUCLEOTIDE SEQUENCE [LARGE SCALE GENOMIC DNA]</scope>
    <source>
        <strain evidence="3 4">NBRC 14915</strain>
    </source>
</reference>
<dbReference type="PROSITE" id="PS50943">
    <property type="entry name" value="HTH_CROC1"/>
    <property type="match status" value="1"/>
</dbReference>
<dbReference type="EMBL" id="BOMN01000048">
    <property type="protein sequence ID" value="GIE20920.1"/>
    <property type="molecule type" value="Genomic_DNA"/>
</dbReference>
<organism evidence="3 4">
    <name type="scientific">Winogradskya humida</name>
    <dbReference type="NCBI Taxonomy" id="113566"/>
    <lineage>
        <taxon>Bacteria</taxon>
        <taxon>Bacillati</taxon>
        <taxon>Actinomycetota</taxon>
        <taxon>Actinomycetes</taxon>
        <taxon>Micromonosporales</taxon>
        <taxon>Micromonosporaceae</taxon>
        <taxon>Winogradskya</taxon>
    </lineage>
</organism>
<proteinExistence type="predicted"/>
<dbReference type="InterPro" id="IPR050807">
    <property type="entry name" value="TransReg_Diox_bact_type"/>
</dbReference>
<evidence type="ECO:0000259" key="2">
    <source>
        <dbReference type="PROSITE" id="PS50943"/>
    </source>
</evidence>
<gene>
    <name evidence="3" type="ORF">Ahu01nite_040220</name>
</gene>
<keyword evidence="1" id="KW-0238">DNA-binding</keyword>
<dbReference type="PANTHER" id="PTHR46797">
    <property type="entry name" value="HTH-TYPE TRANSCRIPTIONAL REGULATOR"/>
    <property type="match status" value="1"/>
</dbReference>
<dbReference type="Proteomes" id="UP000603200">
    <property type="component" value="Unassembled WGS sequence"/>
</dbReference>